<dbReference type="Pfam" id="PF05699">
    <property type="entry name" value="Dimer_Tnp_hAT"/>
    <property type="match status" value="1"/>
</dbReference>
<evidence type="ECO:0000313" key="5">
    <source>
        <dbReference type="EMBL" id="KAK4571925.1"/>
    </source>
</evidence>
<dbReference type="Proteomes" id="UP001324115">
    <property type="component" value="Unassembled WGS sequence"/>
</dbReference>
<evidence type="ECO:0000256" key="2">
    <source>
        <dbReference type="SAM" id="MobiDB-lite"/>
    </source>
</evidence>
<feature type="domain" description="hAT-like transposase RNase-H fold" evidence="4">
    <location>
        <begin position="437"/>
        <end position="540"/>
    </location>
</feature>
<keyword evidence="1" id="KW-0238">DNA-binding</keyword>
<dbReference type="SUPFAM" id="SSF140996">
    <property type="entry name" value="Hermes dimerisation domain"/>
    <property type="match status" value="1"/>
</dbReference>
<dbReference type="PANTHER" id="PTHR46481:SF7">
    <property type="entry name" value="ZINC FINGER BED DOMAIN-CONTAINING PROTEIN RICESLEEPER 2-LIKE"/>
    <property type="match status" value="1"/>
</dbReference>
<protein>
    <recommendedName>
        <fullName evidence="7">Transposase</fullName>
    </recommendedName>
</protein>
<feature type="compositionally biased region" description="Polar residues" evidence="2">
    <location>
        <begin position="1"/>
        <end position="14"/>
    </location>
</feature>
<feature type="domain" description="HAT C-terminal dimerisation" evidence="3">
    <location>
        <begin position="589"/>
        <end position="671"/>
    </location>
</feature>
<dbReference type="PANTHER" id="PTHR46481">
    <property type="entry name" value="ZINC FINGER BED DOMAIN-CONTAINING PROTEIN 4"/>
    <property type="match status" value="1"/>
</dbReference>
<gene>
    <name evidence="5" type="ORF">RGQ29_030357</name>
</gene>
<proteinExistence type="predicted"/>
<dbReference type="InterPro" id="IPR025525">
    <property type="entry name" value="hAT-like_transposase_RNase-H"/>
</dbReference>
<evidence type="ECO:0000313" key="6">
    <source>
        <dbReference type="Proteomes" id="UP001324115"/>
    </source>
</evidence>
<dbReference type="GO" id="GO:0046983">
    <property type="term" value="F:protein dimerization activity"/>
    <property type="evidence" value="ECO:0007669"/>
    <property type="project" value="InterPro"/>
</dbReference>
<evidence type="ECO:0000256" key="1">
    <source>
        <dbReference type="ARBA" id="ARBA00023125"/>
    </source>
</evidence>
<sequence>METPTNETSVQTPAATEDDGAIPTQVEDSAATQAEAVASSELPPVPPCQVSMTAPVSGACSGRKKSIVWGHFEKVKIGEGDTSRTKAISHVPICPKNPNREDLVKGQKTLAFVPKKDGEDGFHLVSTSFSVEASRKALAEMIIIDELPFRYVEGYGFKKYVTTLQPKLQLKDIPSRQTVARDVIGIYNSEREKLRKSLKCCRVCLTTDTWTSIQNLNYMCLTCHFIDDAWKLHKRILNFCQVEDHKGETIGRKIEMSLREWGIDGIFTLTVDNASSNLTTIKFLQRVTKDWNGSVLGNEYMHMRCCAHILNLIVGEDLKEIDASVAKVREAVRYVKSSPNRSQTFRSFMERVGMESKSLLSLDVPTRWNSTYIMLETAENFEKVFLRMDFEDDGYSSYFRTKEDSGGLGSPCMTDFQNCRAFVTFLRLFCNATKKFSGSLYVTSNAFYDEIFVIQESISNLVKSQNTLLKSTATNMQTKFEKYWGEGEKINPLLYVAVVFDPRKKLRFLKFSFLKIYGNAVAEVMVDKVKDLLFKLYNFYTSIRSPNVQDQSGSERTELESDASDPYVMVHSRYERFLQVEQSVGCSNELEKYLAENCDGRKDNFEILEWWRDNCNRFQVLSKVVKDVLAVPVSTVASESAFSTGGRIVDPFRSSLSPLMVQNLVCSQNWLQATVRISHHQSRDDVEALEEELLDLGNMLKF</sequence>
<comment type="caution">
    <text evidence="5">The sequence shown here is derived from an EMBL/GenBank/DDBJ whole genome shotgun (WGS) entry which is preliminary data.</text>
</comment>
<evidence type="ECO:0008006" key="7">
    <source>
        <dbReference type="Google" id="ProtNLM"/>
    </source>
</evidence>
<evidence type="ECO:0000259" key="3">
    <source>
        <dbReference type="Pfam" id="PF05699"/>
    </source>
</evidence>
<dbReference type="EMBL" id="JAXUIC010000009">
    <property type="protein sequence ID" value="KAK4571925.1"/>
    <property type="molecule type" value="Genomic_DNA"/>
</dbReference>
<name>A0AAN7EIQ2_QUERU</name>
<reference evidence="5 6" key="1">
    <citation type="journal article" date="2023" name="G3 (Bethesda)">
        <title>A haplotype-resolved chromosome-scale genome for Quercus rubra L. provides insights into the genetics of adaptive traits for red oak species.</title>
        <authorList>
            <person name="Kapoor B."/>
            <person name="Jenkins J."/>
            <person name="Schmutz J."/>
            <person name="Zhebentyayeva T."/>
            <person name="Kuelheim C."/>
            <person name="Coggeshall M."/>
            <person name="Heim C."/>
            <person name="Lasky J.R."/>
            <person name="Leites L."/>
            <person name="Islam-Faridi N."/>
            <person name="Romero-Severson J."/>
            <person name="DeLeo V.L."/>
            <person name="Lucas S.M."/>
            <person name="Lazic D."/>
            <person name="Gailing O."/>
            <person name="Carlson J."/>
            <person name="Staton M."/>
        </authorList>
    </citation>
    <scope>NUCLEOTIDE SEQUENCE [LARGE SCALE GENOMIC DNA]</scope>
    <source>
        <strain evidence="5">Pseudo-F2</strain>
    </source>
</reference>
<accession>A0AAN7EIQ2</accession>
<feature type="region of interest" description="Disordered" evidence="2">
    <location>
        <begin position="1"/>
        <end position="22"/>
    </location>
</feature>
<keyword evidence="6" id="KW-1185">Reference proteome</keyword>
<dbReference type="SUPFAM" id="SSF53098">
    <property type="entry name" value="Ribonuclease H-like"/>
    <property type="match status" value="1"/>
</dbReference>
<dbReference type="InterPro" id="IPR052035">
    <property type="entry name" value="ZnF_BED_domain_contain"/>
</dbReference>
<dbReference type="AlphaFoldDB" id="A0AAN7EIQ2"/>
<dbReference type="InterPro" id="IPR012337">
    <property type="entry name" value="RNaseH-like_sf"/>
</dbReference>
<dbReference type="GO" id="GO:0003677">
    <property type="term" value="F:DNA binding"/>
    <property type="evidence" value="ECO:0007669"/>
    <property type="project" value="UniProtKB-KW"/>
</dbReference>
<dbReference type="Pfam" id="PF14372">
    <property type="entry name" value="hAT-like_RNase-H"/>
    <property type="match status" value="1"/>
</dbReference>
<dbReference type="InterPro" id="IPR008906">
    <property type="entry name" value="HATC_C_dom"/>
</dbReference>
<organism evidence="5 6">
    <name type="scientific">Quercus rubra</name>
    <name type="common">Northern red oak</name>
    <name type="synonym">Quercus borealis</name>
    <dbReference type="NCBI Taxonomy" id="3512"/>
    <lineage>
        <taxon>Eukaryota</taxon>
        <taxon>Viridiplantae</taxon>
        <taxon>Streptophyta</taxon>
        <taxon>Embryophyta</taxon>
        <taxon>Tracheophyta</taxon>
        <taxon>Spermatophyta</taxon>
        <taxon>Magnoliopsida</taxon>
        <taxon>eudicotyledons</taxon>
        <taxon>Gunneridae</taxon>
        <taxon>Pentapetalae</taxon>
        <taxon>rosids</taxon>
        <taxon>fabids</taxon>
        <taxon>Fagales</taxon>
        <taxon>Fagaceae</taxon>
        <taxon>Quercus</taxon>
    </lineage>
</organism>
<evidence type="ECO:0000259" key="4">
    <source>
        <dbReference type="Pfam" id="PF14372"/>
    </source>
</evidence>